<keyword evidence="7" id="KW-1185">Reference proteome</keyword>
<feature type="domain" description="Peptidase C58 YopT-type" evidence="5">
    <location>
        <begin position="147"/>
        <end position="345"/>
    </location>
</feature>
<reference evidence="6 7" key="2">
    <citation type="submission" date="2016-12" db="EMBL/GenBank/DDBJ databases">
        <title>Draft Genome Sequence of Cystobacter ferrugineus Strain Cbfe23.</title>
        <authorList>
            <person name="Akbar S."/>
            <person name="Dowd S.E."/>
            <person name="Stevens D.C."/>
        </authorList>
    </citation>
    <scope>NUCLEOTIDE SEQUENCE [LARGE SCALE GENOMIC DNA]</scope>
    <source>
        <strain evidence="6 7">Cbfe23</strain>
    </source>
</reference>
<feature type="compositionally biased region" description="Low complexity" evidence="4">
    <location>
        <begin position="7"/>
        <end position="35"/>
    </location>
</feature>
<dbReference type="Proteomes" id="UP000182229">
    <property type="component" value="Unassembled WGS sequence"/>
</dbReference>
<dbReference type="AlphaFoldDB" id="A0A1L9BBF5"/>
<dbReference type="InterPro" id="IPR038765">
    <property type="entry name" value="Papain-like_cys_pep_sf"/>
</dbReference>
<keyword evidence="3" id="KW-0788">Thiol protease</keyword>
<evidence type="ECO:0000313" key="6">
    <source>
        <dbReference type="EMBL" id="OJH39548.1"/>
    </source>
</evidence>
<protein>
    <recommendedName>
        <fullName evidence="5">Peptidase C58 YopT-type domain-containing protein</fullName>
    </recommendedName>
</protein>
<name>A0A1L9BBF5_9BACT</name>
<dbReference type="GO" id="GO:0006508">
    <property type="term" value="P:proteolysis"/>
    <property type="evidence" value="ECO:0007669"/>
    <property type="project" value="UniProtKB-KW"/>
</dbReference>
<comment type="caution">
    <text evidence="6">The sequence shown here is derived from an EMBL/GenBank/DDBJ whole genome shotgun (WGS) entry which is preliminary data.</text>
</comment>
<proteinExistence type="predicted"/>
<evidence type="ECO:0000313" key="7">
    <source>
        <dbReference type="Proteomes" id="UP000182229"/>
    </source>
</evidence>
<evidence type="ECO:0000256" key="1">
    <source>
        <dbReference type="ARBA" id="ARBA00022670"/>
    </source>
</evidence>
<dbReference type="STRING" id="83449.BON30_18815"/>
<feature type="region of interest" description="Disordered" evidence="4">
    <location>
        <begin position="81"/>
        <end position="103"/>
    </location>
</feature>
<evidence type="ECO:0000256" key="4">
    <source>
        <dbReference type="SAM" id="MobiDB-lite"/>
    </source>
</evidence>
<sequence>MPRALNSTSSSTPASSANSTQSSAATGSAGATAEAKVQEQKPPASSPPGYHKDQLGKPNATPQDTSANAVFQSKKDVAALNSRRNSVFTSRPAQGNPGSAASRELAPQAGALQGGHKKAYPQPEFLTLAAQNGAHIDAWVDQANNESVQNSPHAAGVCNAMVNEWTRAGVNGTDAAFSAVLQTGQYHQFVKLQEKATQVQHQVIKNENFILDNSAHNMGFGDQFMLQVQNSAHDQNNAVPNLNTQRLTPQNAGITTNANLAGQLSTLLQQNMPPAGSTANFKMRIVDTNGAGHAIGIKTHHLPNGQVEHSMLDPNTGEFTKIPQQNFTQFVTDHMNLMYGNDYQNGRWALNHVTP</sequence>
<organism evidence="6 7">
    <name type="scientific">Cystobacter ferrugineus</name>
    <dbReference type="NCBI Taxonomy" id="83449"/>
    <lineage>
        <taxon>Bacteria</taxon>
        <taxon>Pseudomonadati</taxon>
        <taxon>Myxococcota</taxon>
        <taxon>Myxococcia</taxon>
        <taxon>Myxococcales</taxon>
        <taxon>Cystobacterineae</taxon>
        <taxon>Archangiaceae</taxon>
        <taxon>Cystobacter</taxon>
    </lineage>
</organism>
<evidence type="ECO:0000259" key="5">
    <source>
        <dbReference type="Pfam" id="PF03543"/>
    </source>
</evidence>
<evidence type="ECO:0000256" key="2">
    <source>
        <dbReference type="ARBA" id="ARBA00022801"/>
    </source>
</evidence>
<keyword evidence="2" id="KW-0378">Hydrolase</keyword>
<feature type="compositionally biased region" description="Polar residues" evidence="4">
    <location>
        <begin position="82"/>
        <end position="99"/>
    </location>
</feature>
<evidence type="ECO:0000256" key="3">
    <source>
        <dbReference type="ARBA" id="ARBA00022807"/>
    </source>
</evidence>
<dbReference type="GO" id="GO:0004197">
    <property type="term" value="F:cysteine-type endopeptidase activity"/>
    <property type="evidence" value="ECO:0007669"/>
    <property type="project" value="InterPro"/>
</dbReference>
<dbReference type="SUPFAM" id="SSF54001">
    <property type="entry name" value="Cysteine proteinases"/>
    <property type="match status" value="1"/>
</dbReference>
<dbReference type="InterPro" id="IPR006473">
    <property type="entry name" value="Peptidase_C58_Yopt"/>
</dbReference>
<dbReference type="EMBL" id="MPIN01000004">
    <property type="protein sequence ID" value="OJH39548.1"/>
    <property type="molecule type" value="Genomic_DNA"/>
</dbReference>
<accession>A0A1L9BBF5</accession>
<gene>
    <name evidence="6" type="ORF">BON30_18815</name>
</gene>
<feature type="region of interest" description="Disordered" evidence="4">
    <location>
        <begin position="1"/>
        <end position="65"/>
    </location>
</feature>
<dbReference type="Pfam" id="PF03543">
    <property type="entry name" value="Peptidase_C58"/>
    <property type="match status" value="1"/>
</dbReference>
<dbReference type="Gene3D" id="3.90.70.20">
    <property type="match status" value="1"/>
</dbReference>
<keyword evidence="1" id="KW-0645">Protease</keyword>
<reference evidence="7" key="1">
    <citation type="submission" date="2016-11" db="EMBL/GenBank/DDBJ databases">
        <authorList>
            <person name="Shukria A."/>
            <person name="Stevens D.C."/>
        </authorList>
    </citation>
    <scope>NUCLEOTIDE SEQUENCE [LARGE SCALE GENOMIC DNA]</scope>
    <source>
        <strain evidence="7">Cbfe23</strain>
    </source>
</reference>